<protein>
    <submittedName>
        <fullName evidence="1">Uncharacterized protein</fullName>
    </submittedName>
</protein>
<comment type="caution">
    <text evidence="1">The sequence shown here is derived from an EMBL/GenBank/DDBJ whole genome shotgun (WGS) entry which is preliminary data.</text>
</comment>
<evidence type="ECO:0000313" key="1">
    <source>
        <dbReference type="EMBL" id="MPC73340.1"/>
    </source>
</evidence>
<dbReference type="AlphaFoldDB" id="A0A5B7HLM8"/>
<dbReference type="Proteomes" id="UP000324222">
    <property type="component" value="Unassembled WGS sequence"/>
</dbReference>
<accession>A0A5B7HLM8</accession>
<dbReference type="EMBL" id="VSRR010036613">
    <property type="protein sequence ID" value="MPC73340.1"/>
    <property type="molecule type" value="Genomic_DNA"/>
</dbReference>
<proteinExistence type="predicted"/>
<evidence type="ECO:0000313" key="2">
    <source>
        <dbReference type="Proteomes" id="UP000324222"/>
    </source>
</evidence>
<sequence>MDKMAQETSAVMVRMILMRATVGEARQFTLEHGKRLRQDLSEEFKEELVAQSFNTWGQAGQGRSAPTHPRSPVMSAIVAAGRSRRTCGMRLHLRMMLSPYHNLCNHRLSLSPPGMHVEHPSSANRLSLVGRWPGRHTRHSLSCSPKDRAGVLKRKHYISWPVCVSQRWEIHR</sequence>
<gene>
    <name evidence="1" type="ORF">E2C01_067664</name>
</gene>
<name>A0A5B7HLM8_PORTR</name>
<reference evidence="1 2" key="1">
    <citation type="submission" date="2019-05" db="EMBL/GenBank/DDBJ databases">
        <title>Another draft genome of Portunus trituberculatus and its Hox gene families provides insights of decapod evolution.</title>
        <authorList>
            <person name="Jeong J.-H."/>
            <person name="Song I."/>
            <person name="Kim S."/>
            <person name="Choi T."/>
            <person name="Kim D."/>
            <person name="Ryu S."/>
            <person name="Kim W."/>
        </authorList>
    </citation>
    <scope>NUCLEOTIDE SEQUENCE [LARGE SCALE GENOMIC DNA]</scope>
    <source>
        <tissue evidence="1">Muscle</tissue>
    </source>
</reference>
<keyword evidence="2" id="KW-1185">Reference proteome</keyword>
<organism evidence="1 2">
    <name type="scientific">Portunus trituberculatus</name>
    <name type="common">Swimming crab</name>
    <name type="synonym">Neptunus trituberculatus</name>
    <dbReference type="NCBI Taxonomy" id="210409"/>
    <lineage>
        <taxon>Eukaryota</taxon>
        <taxon>Metazoa</taxon>
        <taxon>Ecdysozoa</taxon>
        <taxon>Arthropoda</taxon>
        <taxon>Crustacea</taxon>
        <taxon>Multicrustacea</taxon>
        <taxon>Malacostraca</taxon>
        <taxon>Eumalacostraca</taxon>
        <taxon>Eucarida</taxon>
        <taxon>Decapoda</taxon>
        <taxon>Pleocyemata</taxon>
        <taxon>Brachyura</taxon>
        <taxon>Eubrachyura</taxon>
        <taxon>Portunoidea</taxon>
        <taxon>Portunidae</taxon>
        <taxon>Portuninae</taxon>
        <taxon>Portunus</taxon>
    </lineage>
</organism>